<name>A0AAV7PX68_PLEWA</name>
<dbReference type="PRINTS" id="PR00258">
    <property type="entry name" value="SPERACTRCPTR"/>
</dbReference>
<evidence type="ECO:0000256" key="2">
    <source>
        <dbReference type="ARBA" id="ARBA00022525"/>
    </source>
</evidence>
<keyword evidence="2" id="KW-0964">Secreted</keyword>
<proteinExistence type="predicted"/>
<dbReference type="PROSITE" id="PS00420">
    <property type="entry name" value="SRCR_1"/>
    <property type="match status" value="2"/>
</dbReference>
<gene>
    <name evidence="13" type="ORF">NDU88_009416</name>
</gene>
<dbReference type="PANTHER" id="PTHR19331:SF22">
    <property type="entry name" value="DELETED IN MALIGNANT BRAIN TUMORS 1 PROTEIN"/>
    <property type="match status" value="1"/>
</dbReference>
<dbReference type="Proteomes" id="UP001066276">
    <property type="component" value="Chromosome 7"/>
</dbReference>
<keyword evidence="5 11" id="KW-1015">Disulfide bond</keyword>
<dbReference type="PROSITE" id="PS50287">
    <property type="entry name" value="SRCR_2"/>
    <property type="match status" value="3"/>
</dbReference>
<feature type="domain" description="SRCR" evidence="12">
    <location>
        <begin position="66"/>
        <end position="168"/>
    </location>
</feature>
<keyword evidence="7" id="KW-0325">Glycoprotein</keyword>
<evidence type="ECO:0000256" key="9">
    <source>
        <dbReference type="ARBA" id="ARBA00064153"/>
    </source>
</evidence>
<comment type="caution">
    <text evidence="13">The sequence shown here is derived from an EMBL/GenBank/DDBJ whole genome shotgun (WGS) entry which is preliminary data.</text>
</comment>
<reference evidence="13" key="1">
    <citation type="journal article" date="2022" name="bioRxiv">
        <title>Sequencing and chromosome-scale assembly of the giantPleurodeles waltlgenome.</title>
        <authorList>
            <person name="Brown T."/>
            <person name="Elewa A."/>
            <person name="Iarovenko S."/>
            <person name="Subramanian E."/>
            <person name="Araus A.J."/>
            <person name="Petzold A."/>
            <person name="Susuki M."/>
            <person name="Suzuki K.-i.T."/>
            <person name="Hayashi T."/>
            <person name="Toyoda A."/>
            <person name="Oliveira C."/>
            <person name="Osipova E."/>
            <person name="Leigh N.D."/>
            <person name="Simon A."/>
            <person name="Yun M.H."/>
        </authorList>
    </citation>
    <scope>NUCLEOTIDE SEQUENCE</scope>
    <source>
        <strain evidence="13">20211129_DDA</strain>
        <tissue evidence="13">Liver</tissue>
    </source>
</reference>
<evidence type="ECO:0000256" key="8">
    <source>
        <dbReference type="ARBA" id="ARBA00058074"/>
    </source>
</evidence>
<dbReference type="SUPFAM" id="SSF56487">
    <property type="entry name" value="SRCR-like"/>
    <property type="match status" value="3"/>
</dbReference>
<comment type="subcellular location">
    <subcellularLocation>
        <location evidence="1">Secreted</location>
    </subcellularLocation>
</comment>
<comment type="caution">
    <text evidence="11">Lacks conserved residue(s) required for the propagation of feature annotation.</text>
</comment>
<comment type="subunit">
    <text evidence="9">Interacts with LGALS1 and laminin.</text>
</comment>
<dbReference type="GO" id="GO:0016020">
    <property type="term" value="C:membrane"/>
    <property type="evidence" value="ECO:0007669"/>
    <property type="project" value="InterPro"/>
</dbReference>
<dbReference type="Pfam" id="PF00530">
    <property type="entry name" value="SRCR"/>
    <property type="match status" value="3"/>
</dbReference>
<feature type="disulfide bond" evidence="11">
    <location>
        <begin position="242"/>
        <end position="252"/>
    </location>
</feature>
<sequence>MRCTPGHYFRDSARRVGFRYLVITTKQTLHLMGSTDKEQMTRTHAVMFLPLLLASWLGSTSSEFQVRLTDGSTSCSGRVEVNKDGRWGNVCDDGWDIKDAQIVCRQIGCGAAKLASASAMFGSGSESTPILMKDVECSGTENDLGQCQHEENVNPPCDHSEDAGVICEDPLAIRVVNGPNNCSGRLEVKHKDKWGTVCQDRWDMRDTRVACKQLGCRRPVSANKCDIFGKGSGPIWLDEVNCTGRESTLAECKASALGVHDCTHREDIGIECMEPVKVRLVDGPDACSGRLEVYYKHEWGTVCNDYWDFKDAEVVCRELACGGPKKHKLPRPKSDKAPERIWLDDVNCRGDEISLEYCQHRTWGYHDCNHKEDVSVSCSAWSSISGTV</sequence>
<evidence type="ECO:0000256" key="3">
    <source>
        <dbReference type="ARBA" id="ARBA00022729"/>
    </source>
</evidence>
<dbReference type="FunFam" id="3.10.250.10:FF:000006">
    <property type="entry name" value="neurotrypsin isoform X2"/>
    <property type="match status" value="1"/>
</dbReference>
<evidence type="ECO:0000256" key="11">
    <source>
        <dbReference type="PROSITE-ProRule" id="PRU00196"/>
    </source>
</evidence>
<evidence type="ECO:0000256" key="7">
    <source>
        <dbReference type="ARBA" id="ARBA00023180"/>
    </source>
</evidence>
<feature type="disulfide bond" evidence="11">
    <location>
        <begin position="211"/>
        <end position="272"/>
    </location>
</feature>
<keyword evidence="6" id="KW-0675">Receptor</keyword>
<organism evidence="13 14">
    <name type="scientific">Pleurodeles waltl</name>
    <name type="common">Iberian ribbed newt</name>
    <dbReference type="NCBI Taxonomy" id="8319"/>
    <lineage>
        <taxon>Eukaryota</taxon>
        <taxon>Metazoa</taxon>
        <taxon>Chordata</taxon>
        <taxon>Craniata</taxon>
        <taxon>Vertebrata</taxon>
        <taxon>Euteleostomi</taxon>
        <taxon>Amphibia</taxon>
        <taxon>Batrachia</taxon>
        <taxon>Caudata</taxon>
        <taxon>Salamandroidea</taxon>
        <taxon>Salamandridae</taxon>
        <taxon>Pleurodelinae</taxon>
        <taxon>Pleurodeles</taxon>
    </lineage>
</organism>
<keyword evidence="14" id="KW-1185">Reference proteome</keyword>
<feature type="domain" description="SRCR" evidence="12">
    <location>
        <begin position="278"/>
        <end position="379"/>
    </location>
</feature>
<evidence type="ECO:0000256" key="5">
    <source>
        <dbReference type="ARBA" id="ARBA00023157"/>
    </source>
</evidence>
<evidence type="ECO:0000313" key="14">
    <source>
        <dbReference type="Proteomes" id="UP001066276"/>
    </source>
</evidence>
<dbReference type="InterPro" id="IPR001190">
    <property type="entry name" value="SRCR"/>
</dbReference>
<dbReference type="EMBL" id="JANPWB010000011">
    <property type="protein sequence ID" value="KAJ1131073.1"/>
    <property type="molecule type" value="Genomic_DNA"/>
</dbReference>
<evidence type="ECO:0000256" key="1">
    <source>
        <dbReference type="ARBA" id="ARBA00004613"/>
    </source>
</evidence>
<accession>A0AAV7PX68</accession>
<keyword evidence="3" id="KW-0732">Signal</keyword>
<dbReference type="FunFam" id="3.10.250.10:FF:000007">
    <property type="entry name" value="Soluble scavenger receptor cysteine-rich domain-containing protein SSC5D"/>
    <property type="match status" value="2"/>
</dbReference>
<feature type="disulfide bond" evidence="11">
    <location>
        <begin position="348"/>
        <end position="358"/>
    </location>
</feature>
<evidence type="ECO:0000256" key="10">
    <source>
        <dbReference type="ARBA" id="ARBA00069168"/>
    </source>
</evidence>
<dbReference type="SMART" id="SM00202">
    <property type="entry name" value="SR"/>
    <property type="match status" value="3"/>
</dbReference>
<dbReference type="AlphaFoldDB" id="A0AAV7PX68"/>
<dbReference type="Gene3D" id="3.10.250.10">
    <property type="entry name" value="SRCR-like domain"/>
    <property type="match status" value="3"/>
</dbReference>
<dbReference type="InterPro" id="IPR036772">
    <property type="entry name" value="SRCR-like_dom_sf"/>
</dbReference>
<keyword evidence="4" id="KW-0677">Repeat</keyword>
<protein>
    <recommendedName>
        <fullName evidence="10">Soluble scavenger receptor cysteine-rich domain-containing protein SSC5D</fullName>
    </recommendedName>
</protein>
<feature type="disulfide bond" evidence="11">
    <location>
        <begin position="137"/>
        <end position="147"/>
    </location>
</feature>
<feature type="domain" description="SRCR" evidence="12">
    <location>
        <begin position="173"/>
        <end position="273"/>
    </location>
</feature>
<evidence type="ECO:0000313" key="13">
    <source>
        <dbReference type="EMBL" id="KAJ1131073.1"/>
    </source>
</evidence>
<evidence type="ECO:0000256" key="6">
    <source>
        <dbReference type="ARBA" id="ARBA00023170"/>
    </source>
</evidence>
<dbReference type="PANTHER" id="PTHR19331">
    <property type="entry name" value="SCAVENGER RECEPTOR DOMAIN-CONTAINING"/>
    <property type="match status" value="1"/>
</dbReference>
<comment type="function">
    <text evidence="8">Binds to extracellular matrix proteins. Binds to pathogen-associated molecular patterns (PAMPs) present on the cell walls of Gram-positive and Gram-negative bacteria and fungi, behaving as a pattern recognition receptor (PRR). Induces bacterial and fungal aggregation and subsequent inhibition of PAMP-induced cytokine release. Does not possess intrinsic bactericidal activity. May play a role in the innate defense and homeostasis of certain epithelial surfaces.</text>
</comment>
<feature type="disulfide bond" evidence="11">
    <location>
        <begin position="198"/>
        <end position="262"/>
    </location>
</feature>
<evidence type="ECO:0000256" key="4">
    <source>
        <dbReference type="ARBA" id="ARBA00022737"/>
    </source>
</evidence>
<evidence type="ECO:0000259" key="12">
    <source>
        <dbReference type="PROSITE" id="PS50287"/>
    </source>
</evidence>